<organism evidence="2">
    <name type="scientific">Blastocystis hominis</name>
    <dbReference type="NCBI Taxonomy" id="12968"/>
    <lineage>
        <taxon>Eukaryota</taxon>
        <taxon>Sar</taxon>
        <taxon>Stramenopiles</taxon>
        <taxon>Bigyra</taxon>
        <taxon>Opalozoa</taxon>
        <taxon>Opalinata</taxon>
        <taxon>Blastocystidae</taxon>
        <taxon>Blastocystis</taxon>
    </lineage>
</organism>
<evidence type="ECO:0008006" key="4">
    <source>
        <dbReference type="Google" id="ProtNLM"/>
    </source>
</evidence>
<dbReference type="Gene3D" id="1.10.472.10">
    <property type="entry name" value="Cyclin-like"/>
    <property type="match status" value="1"/>
</dbReference>
<dbReference type="PANTHER" id="PTHR15615">
    <property type="match status" value="1"/>
</dbReference>
<dbReference type="GO" id="GO:0019901">
    <property type="term" value="F:protein kinase binding"/>
    <property type="evidence" value="ECO:0007669"/>
    <property type="project" value="InterPro"/>
</dbReference>
<dbReference type="PANTHER" id="PTHR15615:SF108">
    <property type="entry name" value="PROTEIN CNPPD1"/>
    <property type="match status" value="1"/>
</dbReference>
<dbReference type="PROSITE" id="PS51257">
    <property type="entry name" value="PROKAR_LIPOPROTEIN"/>
    <property type="match status" value="1"/>
</dbReference>
<evidence type="ECO:0000256" key="1">
    <source>
        <dbReference type="ARBA" id="ARBA00023127"/>
    </source>
</evidence>
<keyword evidence="3" id="KW-1185">Reference proteome</keyword>
<dbReference type="PIRSF" id="PIRSF027110">
    <property type="entry name" value="PREG"/>
    <property type="match status" value="1"/>
</dbReference>
<dbReference type="SUPFAM" id="SSF47954">
    <property type="entry name" value="Cyclin-like"/>
    <property type="match status" value="1"/>
</dbReference>
<dbReference type="InParanoid" id="D8M9H5"/>
<sequence>MENKSRCFLVQQPVTIFSCQEIPVIPLREYLERIYFYTHCSYASMILSMIYVDRFLHSTGMSITSLNVHKLLLTAIMLASKFNDDAYCSNSFFAEVGCVTLDELNQMEQTFLRCICFSLFVSESLFILYSSSLHQRVCTASCSLCSVSVLSPI</sequence>
<dbReference type="InterPro" id="IPR013922">
    <property type="entry name" value="Cyclin_PHO80-like"/>
</dbReference>
<dbReference type="Pfam" id="PF08613">
    <property type="entry name" value="Cyclin"/>
    <property type="match status" value="1"/>
</dbReference>
<protein>
    <recommendedName>
        <fullName evidence="4">Cyclin</fullName>
    </recommendedName>
</protein>
<dbReference type="RefSeq" id="XP_012898762.1">
    <property type="nucleotide sequence ID" value="XM_013043308.1"/>
</dbReference>
<evidence type="ECO:0000313" key="2">
    <source>
        <dbReference type="EMBL" id="CBK24714.2"/>
    </source>
</evidence>
<dbReference type="InterPro" id="IPR012389">
    <property type="entry name" value="Cyclin_P/U"/>
</dbReference>
<accession>D8M9H5</accession>
<reference evidence="2" key="1">
    <citation type="submission" date="2010-02" db="EMBL/GenBank/DDBJ databases">
        <title>Sequencing and annotation of the Blastocystis hominis genome.</title>
        <authorList>
            <person name="Wincker P."/>
        </authorList>
    </citation>
    <scope>NUCLEOTIDE SEQUENCE</scope>
    <source>
        <strain evidence="2">Singapore isolate B</strain>
    </source>
</reference>
<dbReference type="Proteomes" id="UP000008312">
    <property type="component" value="Unassembled WGS sequence"/>
</dbReference>
<name>D8M9H5_BLAHO</name>
<dbReference type="InterPro" id="IPR036915">
    <property type="entry name" value="Cyclin-like_sf"/>
</dbReference>
<dbReference type="OMA" id="YLERIYF"/>
<evidence type="ECO:0000313" key="3">
    <source>
        <dbReference type="Proteomes" id="UP000008312"/>
    </source>
</evidence>
<proteinExistence type="predicted"/>
<dbReference type="EMBL" id="FN668688">
    <property type="protein sequence ID" value="CBK24714.2"/>
    <property type="molecule type" value="Genomic_DNA"/>
</dbReference>
<keyword evidence="1" id="KW-0195">Cyclin</keyword>
<gene>
    <name evidence="2" type="ORF">GSBLH_T00004418001</name>
</gene>
<dbReference type="AlphaFoldDB" id="D8M9H5"/>
<dbReference type="OrthoDB" id="337735at2759"/>
<dbReference type="GeneID" id="24921445"/>